<keyword evidence="1" id="KW-0418">Kinase</keyword>
<reference evidence="1" key="2">
    <citation type="submission" date="2016-06" db="EMBL/GenBank/DDBJ databases">
        <title>The genome of a short-lived fish provides insights into sex chromosome evolution and the genetic control of aging.</title>
        <authorList>
            <person name="Reichwald K."/>
            <person name="Felder M."/>
            <person name="Petzold A."/>
            <person name="Koch P."/>
            <person name="Groth M."/>
            <person name="Platzer M."/>
        </authorList>
    </citation>
    <scope>NUCLEOTIDE SEQUENCE</scope>
    <source>
        <tissue evidence="1">Brain</tissue>
    </source>
</reference>
<dbReference type="AlphaFoldDB" id="A0A1A8JWU0"/>
<dbReference type="GO" id="GO:0016301">
    <property type="term" value="F:kinase activity"/>
    <property type="evidence" value="ECO:0007669"/>
    <property type="project" value="UniProtKB-KW"/>
</dbReference>
<proteinExistence type="predicted"/>
<dbReference type="EMBL" id="HAEE01004528">
    <property type="protein sequence ID" value="SBR24548.1"/>
    <property type="molecule type" value="Transcribed_RNA"/>
</dbReference>
<keyword evidence="1" id="KW-0808">Transferase</keyword>
<feature type="non-terminal residue" evidence="1">
    <location>
        <position position="1"/>
    </location>
</feature>
<sequence length="56" mass="6385">SLNKNSFIKQKHTEGTVPTLKSGYTVSQPLNIYSRETKHLVRVMMSSLKLLLCLYS</sequence>
<name>A0A1A8JWU0_NOTKU</name>
<protein>
    <submittedName>
        <fullName evidence="1">Apoptosis-associated tyrosine kinase a</fullName>
    </submittedName>
</protein>
<organism evidence="1">
    <name type="scientific">Nothobranchius kuhntae</name>
    <name type="common">Beira killifish</name>
    <dbReference type="NCBI Taxonomy" id="321403"/>
    <lineage>
        <taxon>Eukaryota</taxon>
        <taxon>Metazoa</taxon>
        <taxon>Chordata</taxon>
        <taxon>Craniata</taxon>
        <taxon>Vertebrata</taxon>
        <taxon>Euteleostomi</taxon>
        <taxon>Actinopterygii</taxon>
        <taxon>Neopterygii</taxon>
        <taxon>Teleostei</taxon>
        <taxon>Neoteleostei</taxon>
        <taxon>Acanthomorphata</taxon>
        <taxon>Ovalentaria</taxon>
        <taxon>Atherinomorphae</taxon>
        <taxon>Cyprinodontiformes</taxon>
        <taxon>Nothobranchiidae</taxon>
        <taxon>Nothobranchius</taxon>
    </lineage>
</organism>
<evidence type="ECO:0000313" key="1">
    <source>
        <dbReference type="EMBL" id="SBR24548.1"/>
    </source>
</evidence>
<accession>A0A1A8JWU0</accession>
<gene>
    <name evidence="1" type="primary">AATKA</name>
</gene>
<reference evidence="1" key="1">
    <citation type="submission" date="2016-05" db="EMBL/GenBank/DDBJ databases">
        <authorList>
            <person name="Lavstsen T."/>
            <person name="Jespersen J.S."/>
        </authorList>
    </citation>
    <scope>NUCLEOTIDE SEQUENCE</scope>
    <source>
        <tissue evidence="1">Brain</tissue>
    </source>
</reference>